<reference evidence="2 3" key="1">
    <citation type="journal article" date="2023" name="bioRxiv">
        <title>Conserved and derived expression patterns and positive selection on dental genes reveal complex evolutionary context of ever-growing rodent molars.</title>
        <authorList>
            <person name="Calamari Z.T."/>
            <person name="Song A."/>
            <person name="Cohen E."/>
            <person name="Akter M."/>
            <person name="Roy R.D."/>
            <person name="Hallikas O."/>
            <person name="Christensen M.M."/>
            <person name="Li P."/>
            <person name="Marangoni P."/>
            <person name="Jernvall J."/>
            <person name="Klein O.D."/>
        </authorList>
    </citation>
    <scope>NUCLEOTIDE SEQUENCE [LARGE SCALE GENOMIC DNA]</scope>
    <source>
        <strain evidence="2">V071</strain>
    </source>
</reference>
<dbReference type="AlphaFoldDB" id="A0AAW0K0C1"/>
<protein>
    <submittedName>
        <fullName evidence="2">Uncharacterized protein</fullName>
    </submittedName>
</protein>
<dbReference type="EMBL" id="JBBHLL010000011">
    <property type="protein sequence ID" value="KAK7832178.1"/>
    <property type="molecule type" value="Genomic_DNA"/>
</dbReference>
<gene>
    <name evidence="2" type="ORF">U0070_015325</name>
</gene>
<proteinExistence type="predicted"/>
<organism evidence="2 3">
    <name type="scientific">Myodes glareolus</name>
    <name type="common">Bank vole</name>
    <name type="synonym">Clethrionomys glareolus</name>
    <dbReference type="NCBI Taxonomy" id="447135"/>
    <lineage>
        <taxon>Eukaryota</taxon>
        <taxon>Metazoa</taxon>
        <taxon>Chordata</taxon>
        <taxon>Craniata</taxon>
        <taxon>Vertebrata</taxon>
        <taxon>Euteleostomi</taxon>
        <taxon>Mammalia</taxon>
        <taxon>Eutheria</taxon>
        <taxon>Euarchontoglires</taxon>
        <taxon>Glires</taxon>
        <taxon>Rodentia</taxon>
        <taxon>Myomorpha</taxon>
        <taxon>Muroidea</taxon>
        <taxon>Cricetidae</taxon>
        <taxon>Arvicolinae</taxon>
        <taxon>Myodes</taxon>
    </lineage>
</organism>
<sequence>MESMALPVLKLVQPTVERAADASDLLPPFPVLQLLYQQVVHQQVRLVHDLCHLTEGFLKPEAGKETHRTTPRLCVRMYVQTSNTEDGPETQSAQLSEDENRWISGPCITELSREREVGKEDSTRHRRVLAGPQEKRTLAVLWVVQTPGMCLVSREHGQSLSPSCKVPYCNFHQKFSGKTGHRIPSRTARSRKVSIQTDQDPKKPVHADETRPSAIVNGFSVSPCVSHIQRIQPDHMLVQSPSSWPYSSVLKMRRILFSQQDAPDAGQRQWVLKLNWPASFDDRWAAGSEKGCCKK</sequence>
<evidence type="ECO:0000313" key="2">
    <source>
        <dbReference type="EMBL" id="KAK7832178.1"/>
    </source>
</evidence>
<dbReference type="Proteomes" id="UP001488838">
    <property type="component" value="Unassembled WGS sequence"/>
</dbReference>
<feature type="compositionally biased region" description="Basic residues" evidence="1">
    <location>
        <begin position="179"/>
        <end position="192"/>
    </location>
</feature>
<feature type="region of interest" description="Disordered" evidence="1">
    <location>
        <begin position="179"/>
        <end position="211"/>
    </location>
</feature>
<comment type="caution">
    <text evidence="2">The sequence shown here is derived from an EMBL/GenBank/DDBJ whole genome shotgun (WGS) entry which is preliminary data.</text>
</comment>
<name>A0AAW0K0C1_MYOGA</name>
<accession>A0AAW0K0C1</accession>
<feature type="compositionally biased region" description="Basic and acidic residues" evidence="1">
    <location>
        <begin position="199"/>
        <end position="211"/>
    </location>
</feature>
<keyword evidence="3" id="KW-1185">Reference proteome</keyword>
<evidence type="ECO:0000256" key="1">
    <source>
        <dbReference type="SAM" id="MobiDB-lite"/>
    </source>
</evidence>
<evidence type="ECO:0000313" key="3">
    <source>
        <dbReference type="Proteomes" id="UP001488838"/>
    </source>
</evidence>